<dbReference type="Gene3D" id="1.10.8.50">
    <property type="match status" value="1"/>
</dbReference>
<dbReference type="FunFam" id="1.10.8.50:FF:000003">
    <property type="entry name" value="Formamidopyrimidine-DNA glycosylase"/>
    <property type="match status" value="1"/>
</dbReference>
<keyword evidence="9 15" id="KW-0238">DNA-binding</keyword>
<keyword evidence="4 15" id="KW-0479">Metal-binding</keyword>
<feature type="active site" description="Schiff-base intermediate with DNA" evidence="15">
    <location>
        <position position="2"/>
    </location>
</feature>
<dbReference type="GO" id="GO:0140078">
    <property type="term" value="F:class I DNA-(apurinic or apyrimidinic site) endonuclease activity"/>
    <property type="evidence" value="ECO:0007669"/>
    <property type="project" value="UniProtKB-EC"/>
</dbReference>
<evidence type="ECO:0000256" key="15">
    <source>
        <dbReference type="HAMAP-Rule" id="MF_00103"/>
    </source>
</evidence>
<dbReference type="GO" id="GO:0003684">
    <property type="term" value="F:damaged DNA binding"/>
    <property type="evidence" value="ECO:0007669"/>
    <property type="project" value="InterPro"/>
</dbReference>
<comment type="function">
    <text evidence="15">Involved in base excision repair of DNA damaged by oxidation or by mutagenic agents. Acts as DNA glycosylase that recognizes and removes damaged bases. Has a preference for oxidized purines, such as 7,8-dihydro-8-oxoguanine (8-oxoG). Has AP (apurinic/apyrimidinic) lyase activity and introduces nicks in the DNA strand. Cleaves the DNA backbone by beta-delta elimination to generate a single-strand break at the site of the removed base with both 3'- and 5'-phosphates.</text>
</comment>
<feature type="binding site" evidence="15">
    <location>
        <position position="111"/>
    </location>
    <ligand>
        <name>DNA</name>
        <dbReference type="ChEBI" id="CHEBI:16991"/>
    </ligand>
</feature>
<dbReference type="NCBIfam" id="NF002211">
    <property type="entry name" value="PRK01103.1"/>
    <property type="match status" value="1"/>
</dbReference>
<protein>
    <recommendedName>
        <fullName evidence="15">Formamidopyrimidine-DNA glycosylase</fullName>
        <shortName evidence="15">Fapy-DNA glycosylase</shortName>
        <ecNumber evidence="15">3.2.2.23</ecNumber>
    </recommendedName>
    <alternativeName>
        <fullName evidence="15">DNA-(apurinic or apyrimidinic site) lyase MutM</fullName>
        <shortName evidence="15">AP lyase MutM</shortName>
        <ecNumber evidence="15">4.2.99.18</ecNumber>
    </alternativeName>
</protein>
<evidence type="ECO:0000256" key="1">
    <source>
        <dbReference type="ARBA" id="ARBA00001668"/>
    </source>
</evidence>
<keyword evidence="12 15" id="KW-0511">Multifunctional enzyme</keyword>
<gene>
    <name evidence="15 18" type="primary">mutM</name>
    <name evidence="15" type="synonym">fpg</name>
    <name evidence="18" type="ORF">FAK_15350</name>
</gene>
<dbReference type="HAMAP" id="MF_00103">
    <property type="entry name" value="Fapy_DNA_glycosyl"/>
    <property type="match status" value="1"/>
</dbReference>
<dbReference type="PANTHER" id="PTHR22993:SF9">
    <property type="entry name" value="FORMAMIDOPYRIMIDINE-DNA GLYCOSYLASE"/>
    <property type="match status" value="1"/>
</dbReference>
<evidence type="ECO:0000313" key="18">
    <source>
        <dbReference type="EMBL" id="BEQ14469.1"/>
    </source>
</evidence>
<proteinExistence type="inferred from homology"/>
<organism evidence="18 19">
    <name type="scientific">Desulfoferula mesophila</name>
    <dbReference type="NCBI Taxonomy" id="3058419"/>
    <lineage>
        <taxon>Bacteria</taxon>
        <taxon>Pseudomonadati</taxon>
        <taxon>Thermodesulfobacteriota</taxon>
        <taxon>Desulfarculia</taxon>
        <taxon>Desulfarculales</taxon>
        <taxon>Desulfarculaceae</taxon>
        <taxon>Desulfoferula</taxon>
    </lineage>
</organism>
<evidence type="ECO:0000256" key="12">
    <source>
        <dbReference type="ARBA" id="ARBA00023268"/>
    </source>
</evidence>
<evidence type="ECO:0000256" key="14">
    <source>
        <dbReference type="ARBA" id="ARBA00044632"/>
    </source>
</evidence>
<dbReference type="RefSeq" id="WP_338606175.1">
    <property type="nucleotide sequence ID" value="NZ_AP028679.1"/>
</dbReference>
<comment type="catalytic activity">
    <reaction evidence="1 15">
        <text>Hydrolysis of DNA containing ring-opened 7-methylguanine residues, releasing 2,6-diamino-4-hydroxy-5-(N-methyl)formamidopyrimidine.</text>
        <dbReference type="EC" id="3.2.2.23"/>
    </reaction>
</comment>
<keyword evidence="6 15" id="KW-0863">Zinc-finger</keyword>
<comment type="subunit">
    <text evidence="3 15">Monomer.</text>
</comment>
<dbReference type="InterPro" id="IPR015886">
    <property type="entry name" value="H2TH_FPG"/>
</dbReference>
<keyword evidence="5 15" id="KW-0227">DNA damage</keyword>
<dbReference type="GO" id="GO:0034039">
    <property type="term" value="F:8-oxo-7,8-dihydroguanine DNA N-glycosylase activity"/>
    <property type="evidence" value="ECO:0007669"/>
    <property type="project" value="TreeGrafter"/>
</dbReference>
<dbReference type="KEGG" id="dmp:FAK_15350"/>
<dbReference type="Pfam" id="PF01149">
    <property type="entry name" value="Fapy_DNA_glyco"/>
    <property type="match status" value="1"/>
</dbReference>
<comment type="catalytic activity">
    <reaction evidence="14 15">
        <text>2'-deoxyribonucleotide-(2'-deoxyribose 5'-phosphate)-2'-deoxyribonucleotide-DNA = a 3'-end 2'-deoxyribonucleotide-(2,3-dehydro-2,3-deoxyribose 5'-phosphate)-DNA + a 5'-end 5'-phospho-2'-deoxyribonucleoside-DNA + H(+)</text>
        <dbReference type="Rhea" id="RHEA:66592"/>
        <dbReference type="Rhea" id="RHEA-COMP:13180"/>
        <dbReference type="Rhea" id="RHEA-COMP:16897"/>
        <dbReference type="Rhea" id="RHEA-COMP:17067"/>
        <dbReference type="ChEBI" id="CHEBI:15378"/>
        <dbReference type="ChEBI" id="CHEBI:136412"/>
        <dbReference type="ChEBI" id="CHEBI:157695"/>
        <dbReference type="ChEBI" id="CHEBI:167181"/>
        <dbReference type="EC" id="4.2.99.18"/>
    </reaction>
</comment>
<dbReference type="InterPro" id="IPR035937">
    <property type="entry name" value="FPG_N"/>
</dbReference>
<keyword evidence="11 15" id="KW-0456">Lyase</keyword>
<dbReference type="SUPFAM" id="SSF46946">
    <property type="entry name" value="S13-like H2TH domain"/>
    <property type="match status" value="1"/>
</dbReference>
<feature type="binding site" evidence="15">
    <location>
        <position position="91"/>
    </location>
    <ligand>
        <name>DNA</name>
        <dbReference type="ChEBI" id="CHEBI:16991"/>
    </ligand>
</feature>
<dbReference type="InterPro" id="IPR015887">
    <property type="entry name" value="DNA_glyclase_Znf_dom_DNA_BS"/>
</dbReference>
<feature type="active site" description="Proton donor; for beta-elimination activity" evidence="15">
    <location>
        <position position="58"/>
    </location>
</feature>
<feature type="domain" description="Formamidopyrimidine-DNA glycosylase catalytic" evidence="17">
    <location>
        <begin position="2"/>
        <end position="114"/>
    </location>
</feature>
<evidence type="ECO:0000256" key="6">
    <source>
        <dbReference type="ARBA" id="ARBA00022771"/>
    </source>
</evidence>
<keyword evidence="7 15" id="KW-0378">Hydrolase</keyword>
<dbReference type="PROSITE" id="PS01242">
    <property type="entry name" value="ZF_FPG_1"/>
    <property type="match status" value="1"/>
</dbReference>
<dbReference type="InterPro" id="IPR012319">
    <property type="entry name" value="FPG_cat"/>
</dbReference>
<evidence type="ECO:0000256" key="4">
    <source>
        <dbReference type="ARBA" id="ARBA00022723"/>
    </source>
</evidence>
<reference evidence="19" key="1">
    <citation type="journal article" date="2023" name="Arch. Microbiol.">
        <title>Desulfoferula mesophilus gen. nov. sp. nov., a mesophilic sulfate-reducing bacterium isolated from a brackish lake sediment.</title>
        <authorList>
            <person name="Watanabe T."/>
            <person name="Yabe T."/>
            <person name="Tsuji J.M."/>
            <person name="Fukui M."/>
        </authorList>
    </citation>
    <scope>NUCLEOTIDE SEQUENCE [LARGE SCALE GENOMIC DNA]</scope>
    <source>
        <strain evidence="19">12FAK</strain>
    </source>
</reference>
<sequence>MPELPEVENVRRTMAPDLLGRTPSTVRVGLAKLVRPTPQALSAGIRGQSISQVDRHGKLLMLRMSGHGTWAIHLGMTGQVIIADRRPDAKHIHVTVGFDDGGPRLYYRDPRQFGFMAWCPDQAALDAGPLANMGPDALGIPLEVFLERVSGKGGKLKSVLLDQRVLAGVGNIYADESLHRAGLHPLVAPKDLSQAQLTALHHHLQETLAEALAKGGSSISNFVDAHGRPGTFQHAHRVYQRGGQACNECGCEIERIVVAGRSTHFCPHCQKEHF</sequence>
<evidence type="ECO:0000256" key="13">
    <source>
        <dbReference type="ARBA" id="ARBA00023295"/>
    </source>
</evidence>
<comment type="similarity">
    <text evidence="2 15">Belongs to the FPG family.</text>
</comment>
<dbReference type="SMART" id="SM00898">
    <property type="entry name" value="Fapy_DNA_glyco"/>
    <property type="match status" value="1"/>
</dbReference>
<feature type="binding site" evidence="15">
    <location>
        <position position="152"/>
    </location>
    <ligand>
        <name>DNA</name>
        <dbReference type="ChEBI" id="CHEBI:16991"/>
    </ligand>
</feature>
<dbReference type="CDD" id="cd08966">
    <property type="entry name" value="EcFpg-like_N"/>
    <property type="match status" value="1"/>
</dbReference>
<dbReference type="SUPFAM" id="SSF57716">
    <property type="entry name" value="Glucocorticoid receptor-like (DNA-binding domain)"/>
    <property type="match status" value="1"/>
</dbReference>
<evidence type="ECO:0000259" key="16">
    <source>
        <dbReference type="PROSITE" id="PS51066"/>
    </source>
</evidence>
<feature type="active site" description="Proton donor; for delta-elimination activity" evidence="15">
    <location>
        <position position="261"/>
    </location>
</feature>
<evidence type="ECO:0000256" key="11">
    <source>
        <dbReference type="ARBA" id="ARBA00023239"/>
    </source>
</evidence>
<dbReference type="InterPro" id="IPR010979">
    <property type="entry name" value="Ribosomal_uS13-like_H2TH"/>
</dbReference>
<feature type="domain" description="FPG-type" evidence="16">
    <location>
        <begin position="237"/>
        <end position="271"/>
    </location>
</feature>
<dbReference type="GO" id="GO:0008270">
    <property type="term" value="F:zinc ion binding"/>
    <property type="evidence" value="ECO:0007669"/>
    <property type="project" value="UniProtKB-UniRule"/>
</dbReference>
<dbReference type="SUPFAM" id="SSF81624">
    <property type="entry name" value="N-terminal domain of MutM-like DNA repair proteins"/>
    <property type="match status" value="1"/>
</dbReference>
<dbReference type="Pfam" id="PF06831">
    <property type="entry name" value="H2TH"/>
    <property type="match status" value="1"/>
</dbReference>
<evidence type="ECO:0000256" key="9">
    <source>
        <dbReference type="ARBA" id="ARBA00023125"/>
    </source>
</evidence>
<evidence type="ECO:0000256" key="2">
    <source>
        <dbReference type="ARBA" id="ARBA00009409"/>
    </source>
</evidence>
<keyword evidence="10 15" id="KW-0234">DNA repair</keyword>
<dbReference type="EC" id="3.2.2.23" evidence="15"/>
<keyword evidence="13 15" id="KW-0326">Glycosidase</keyword>
<dbReference type="PROSITE" id="PS51068">
    <property type="entry name" value="FPG_CAT"/>
    <property type="match status" value="1"/>
</dbReference>
<keyword evidence="19" id="KW-1185">Reference proteome</keyword>
<evidence type="ECO:0000259" key="17">
    <source>
        <dbReference type="PROSITE" id="PS51068"/>
    </source>
</evidence>
<dbReference type="Proteomes" id="UP001366166">
    <property type="component" value="Chromosome"/>
</dbReference>
<comment type="cofactor">
    <cofactor evidence="15">
        <name>Zn(2+)</name>
        <dbReference type="ChEBI" id="CHEBI:29105"/>
    </cofactor>
    <text evidence="15">Binds 1 zinc ion per subunit.</text>
</comment>
<evidence type="ECO:0000256" key="8">
    <source>
        <dbReference type="ARBA" id="ARBA00022833"/>
    </source>
</evidence>
<name>A0AAU9EMP1_9BACT</name>
<dbReference type="Pfam" id="PF06827">
    <property type="entry name" value="zf-FPG_IleRS"/>
    <property type="match status" value="1"/>
</dbReference>
<evidence type="ECO:0000313" key="19">
    <source>
        <dbReference type="Proteomes" id="UP001366166"/>
    </source>
</evidence>
<dbReference type="EMBL" id="AP028679">
    <property type="protein sequence ID" value="BEQ14469.1"/>
    <property type="molecule type" value="Genomic_DNA"/>
</dbReference>
<dbReference type="AlphaFoldDB" id="A0AAU9EMP1"/>
<dbReference type="Gene3D" id="3.20.190.10">
    <property type="entry name" value="MutM-like, N-terminal"/>
    <property type="match status" value="1"/>
</dbReference>
<evidence type="ECO:0000256" key="3">
    <source>
        <dbReference type="ARBA" id="ARBA00011245"/>
    </source>
</evidence>
<dbReference type="NCBIfam" id="TIGR00577">
    <property type="entry name" value="fpg"/>
    <property type="match status" value="1"/>
</dbReference>
<dbReference type="GO" id="GO:0006284">
    <property type="term" value="P:base-excision repair"/>
    <property type="evidence" value="ECO:0007669"/>
    <property type="project" value="InterPro"/>
</dbReference>
<dbReference type="PROSITE" id="PS51066">
    <property type="entry name" value="ZF_FPG_2"/>
    <property type="match status" value="1"/>
</dbReference>
<dbReference type="EC" id="4.2.99.18" evidence="15"/>
<keyword evidence="8 15" id="KW-0862">Zinc</keyword>
<evidence type="ECO:0000256" key="5">
    <source>
        <dbReference type="ARBA" id="ARBA00022763"/>
    </source>
</evidence>
<feature type="active site" description="Proton donor" evidence="15">
    <location>
        <position position="3"/>
    </location>
</feature>
<evidence type="ECO:0000256" key="7">
    <source>
        <dbReference type="ARBA" id="ARBA00022801"/>
    </source>
</evidence>
<dbReference type="PANTHER" id="PTHR22993">
    <property type="entry name" value="FORMAMIDOPYRIMIDINE-DNA GLYCOSYLASE"/>
    <property type="match status" value="1"/>
</dbReference>
<dbReference type="SMART" id="SM01232">
    <property type="entry name" value="H2TH"/>
    <property type="match status" value="1"/>
</dbReference>
<dbReference type="InterPro" id="IPR010663">
    <property type="entry name" value="Znf_FPG/IleRS"/>
</dbReference>
<dbReference type="InterPro" id="IPR000214">
    <property type="entry name" value="Znf_DNA_glyclase/AP_lyase"/>
</dbReference>
<evidence type="ECO:0000256" key="10">
    <source>
        <dbReference type="ARBA" id="ARBA00023204"/>
    </source>
</evidence>
<dbReference type="InterPro" id="IPR020629">
    <property type="entry name" value="FPG_Glyclase"/>
</dbReference>
<accession>A0AAU9EMP1</accession>